<evidence type="ECO:0000259" key="2">
    <source>
        <dbReference type="Pfam" id="PF12146"/>
    </source>
</evidence>
<accession>A0A1I7FCD2</accession>
<evidence type="ECO:0000256" key="1">
    <source>
        <dbReference type="SAM" id="SignalP"/>
    </source>
</evidence>
<feature type="domain" description="Serine aminopeptidase S33" evidence="2">
    <location>
        <begin position="71"/>
        <end position="154"/>
    </location>
</feature>
<evidence type="ECO:0000313" key="3">
    <source>
        <dbReference type="EMBL" id="SFU33771.1"/>
    </source>
</evidence>
<keyword evidence="1" id="KW-0732">Signal</keyword>
<dbReference type="InterPro" id="IPR053145">
    <property type="entry name" value="AB_hydrolase_Est10"/>
</dbReference>
<dbReference type="AlphaFoldDB" id="A0A1I7FCD2"/>
<dbReference type="Pfam" id="PF12146">
    <property type="entry name" value="Hydrolase_4"/>
    <property type="match status" value="1"/>
</dbReference>
<feature type="chain" id="PRO_5011653898" description="Serine aminopeptidase S33 domain-containing protein" evidence="1">
    <location>
        <begin position="20"/>
        <end position="310"/>
    </location>
</feature>
<keyword evidence="4" id="KW-1185">Reference proteome</keyword>
<dbReference type="SUPFAM" id="SSF53474">
    <property type="entry name" value="alpha/beta-Hydrolases"/>
    <property type="match status" value="1"/>
</dbReference>
<dbReference type="GO" id="GO:0052689">
    <property type="term" value="F:carboxylic ester hydrolase activity"/>
    <property type="evidence" value="ECO:0007669"/>
    <property type="project" value="TreeGrafter"/>
</dbReference>
<dbReference type="PANTHER" id="PTHR43265">
    <property type="entry name" value="ESTERASE ESTD"/>
    <property type="match status" value="1"/>
</dbReference>
<dbReference type="PANTHER" id="PTHR43265:SF1">
    <property type="entry name" value="ESTERASE ESTD"/>
    <property type="match status" value="1"/>
</dbReference>
<sequence length="310" mass="34760">MYKIAFILITFLVSQISQAQEVGTEEIQLFNDHIELPGTLSYPKTSEKIPLVIFIHGSGNVDRNGNQAGVNINAAYIQQLADSLNTENIAFYRYDKRTATVSNLEKSTNVTLDDFVEDAEVAIDHFKGDKRFSEIVLIGHSQGSLIAMLVAQKGTVSKYISLNGPGNKISETIIEQIGDYPELVTKAREHFDELEKTDTIVQVHPFLMNIFVPQNQKFLKNWNSYSPTLEIAKLKIPVLIIQGEADLQVGLEDAKMLQAAQPKAQLVLVTKMNHVLKTVENPNENQQSYYNSEFPLSSQLVDTISEFIKQ</sequence>
<proteinExistence type="predicted"/>
<protein>
    <recommendedName>
        <fullName evidence="2">Serine aminopeptidase S33 domain-containing protein</fullName>
    </recommendedName>
</protein>
<dbReference type="OrthoDB" id="9809549at2"/>
<feature type="signal peptide" evidence="1">
    <location>
        <begin position="1"/>
        <end position="19"/>
    </location>
</feature>
<organism evidence="3 4">
    <name type="scientific">Pustulibacterium marinum</name>
    <dbReference type="NCBI Taxonomy" id="1224947"/>
    <lineage>
        <taxon>Bacteria</taxon>
        <taxon>Pseudomonadati</taxon>
        <taxon>Bacteroidota</taxon>
        <taxon>Flavobacteriia</taxon>
        <taxon>Flavobacteriales</taxon>
        <taxon>Flavobacteriaceae</taxon>
        <taxon>Pustulibacterium</taxon>
    </lineage>
</organism>
<dbReference type="InterPro" id="IPR029058">
    <property type="entry name" value="AB_hydrolase_fold"/>
</dbReference>
<gene>
    <name evidence="3" type="ORF">SAMN05216480_101843</name>
</gene>
<dbReference type="RefSeq" id="WP_093023254.1">
    <property type="nucleotide sequence ID" value="NZ_FPBK01000001.1"/>
</dbReference>
<name>A0A1I7FCD2_9FLAO</name>
<dbReference type="InterPro" id="IPR022742">
    <property type="entry name" value="Hydrolase_4"/>
</dbReference>
<dbReference type="Gene3D" id="3.40.50.1820">
    <property type="entry name" value="alpha/beta hydrolase"/>
    <property type="match status" value="1"/>
</dbReference>
<dbReference type="STRING" id="1224947.SAMN05216480_101843"/>
<reference evidence="3 4" key="1">
    <citation type="submission" date="2016-10" db="EMBL/GenBank/DDBJ databases">
        <authorList>
            <person name="de Groot N.N."/>
        </authorList>
    </citation>
    <scope>NUCLEOTIDE SEQUENCE [LARGE SCALE GENOMIC DNA]</scope>
    <source>
        <strain evidence="3 4">CGMCC 1.12333</strain>
    </source>
</reference>
<dbReference type="Proteomes" id="UP000199138">
    <property type="component" value="Unassembled WGS sequence"/>
</dbReference>
<dbReference type="EMBL" id="FPBK01000001">
    <property type="protein sequence ID" value="SFU33771.1"/>
    <property type="molecule type" value="Genomic_DNA"/>
</dbReference>
<evidence type="ECO:0000313" key="4">
    <source>
        <dbReference type="Proteomes" id="UP000199138"/>
    </source>
</evidence>